<evidence type="ECO:0000313" key="4">
    <source>
        <dbReference type="Proteomes" id="UP000314981"/>
    </source>
</evidence>
<feature type="compositionally biased region" description="Polar residues" evidence="2">
    <location>
        <begin position="302"/>
        <end position="316"/>
    </location>
</feature>
<reference evidence="3" key="3">
    <citation type="submission" date="2025-09" db="UniProtKB">
        <authorList>
            <consortium name="Ensembl"/>
        </authorList>
    </citation>
    <scope>IDENTIFICATION</scope>
</reference>
<reference evidence="3 4" key="1">
    <citation type="submission" date="2018-11" db="EMBL/GenBank/DDBJ databases">
        <title>Haplotype-resolved cattle genomes.</title>
        <authorList>
            <person name="Low W.Y."/>
            <person name="Tearle R."/>
            <person name="Bickhart D.M."/>
            <person name="Rosen B.D."/>
            <person name="Koren S."/>
            <person name="Rhie A."/>
            <person name="Hiendleder S."/>
            <person name="Phillippy A.M."/>
            <person name="Smith T.P.L."/>
            <person name="Williams J.L."/>
        </authorList>
    </citation>
    <scope>NUCLEOTIDE SEQUENCE [LARGE SCALE GENOMIC DNA]</scope>
</reference>
<dbReference type="AlphaFoldDB" id="A0A4W2BUL1"/>
<evidence type="ECO:0000313" key="3">
    <source>
        <dbReference type="Ensembl" id="ENSBIXP00000003836.1"/>
    </source>
</evidence>
<feature type="compositionally biased region" description="Basic and acidic residues" evidence="2">
    <location>
        <begin position="149"/>
        <end position="165"/>
    </location>
</feature>
<feature type="region of interest" description="Disordered" evidence="2">
    <location>
        <begin position="299"/>
        <end position="322"/>
    </location>
</feature>
<dbReference type="Proteomes" id="UP000314981">
    <property type="component" value="Chromosome 11"/>
</dbReference>
<accession>A0A4W2BUL1</accession>
<feature type="compositionally biased region" description="Basic and acidic residues" evidence="2">
    <location>
        <begin position="582"/>
        <end position="591"/>
    </location>
</feature>
<feature type="compositionally biased region" description="Low complexity" evidence="2">
    <location>
        <begin position="112"/>
        <end position="128"/>
    </location>
</feature>
<dbReference type="PANTHER" id="PTHR13958">
    <property type="entry name" value="CENTROSOME-ASSOCIATED PROTEIN 350"/>
    <property type="match status" value="1"/>
</dbReference>
<dbReference type="Ensembl" id="ENSBIXT00000009063.1">
    <property type="protein sequence ID" value="ENSBIXP00000003836.1"/>
    <property type="gene ID" value="ENSBIXG00000010232.1"/>
</dbReference>
<evidence type="ECO:0000256" key="2">
    <source>
        <dbReference type="SAM" id="MobiDB-lite"/>
    </source>
</evidence>
<feature type="compositionally biased region" description="Polar residues" evidence="2">
    <location>
        <begin position="173"/>
        <end position="186"/>
    </location>
</feature>
<feature type="coiled-coil region" evidence="1">
    <location>
        <begin position="627"/>
        <end position="654"/>
    </location>
</feature>
<feature type="compositionally biased region" description="Polar residues" evidence="2">
    <location>
        <begin position="445"/>
        <end position="456"/>
    </location>
</feature>
<feature type="region of interest" description="Disordered" evidence="2">
    <location>
        <begin position="390"/>
        <end position="415"/>
    </location>
</feature>
<dbReference type="GO" id="GO:0008017">
    <property type="term" value="F:microtubule binding"/>
    <property type="evidence" value="ECO:0007669"/>
    <property type="project" value="InterPro"/>
</dbReference>
<dbReference type="STRING" id="30522.A0A4W2BUL1"/>
<reference evidence="3" key="2">
    <citation type="submission" date="2025-08" db="UniProtKB">
        <authorList>
            <consortium name="Ensembl"/>
        </authorList>
    </citation>
    <scope>IDENTIFICATION</scope>
</reference>
<keyword evidence="1" id="KW-0175">Coiled coil</keyword>
<protein>
    <recommendedName>
        <fullName evidence="5">Coiled-coil domain containing 187</fullName>
    </recommendedName>
</protein>
<dbReference type="InterPro" id="IPR028750">
    <property type="entry name" value="CEP350/CC187"/>
</dbReference>
<dbReference type="PANTHER" id="PTHR13958:SF5">
    <property type="entry name" value="COILED-COIL DOMAIN-CONTAINING PROTEIN 187"/>
    <property type="match status" value="1"/>
</dbReference>
<evidence type="ECO:0008006" key="5">
    <source>
        <dbReference type="Google" id="ProtNLM"/>
    </source>
</evidence>
<keyword evidence="4" id="KW-1185">Reference proteome</keyword>
<feature type="region of interest" description="Disordered" evidence="2">
    <location>
        <begin position="512"/>
        <end position="606"/>
    </location>
</feature>
<organism evidence="3 4">
    <name type="scientific">Bos indicus x Bos taurus</name>
    <name type="common">Hybrid cattle</name>
    <dbReference type="NCBI Taxonomy" id="30522"/>
    <lineage>
        <taxon>Eukaryota</taxon>
        <taxon>Metazoa</taxon>
        <taxon>Chordata</taxon>
        <taxon>Craniata</taxon>
        <taxon>Vertebrata</taxon>
        <taxon>Euteleostomi</taxon>
        <taxon>Mammalia</taxon>
        <taxon>Eutheria</taxon>
        <taxon>Laurasiatheria</taxon>
        <taxon>Artiodactyla</taxon>
        <taxon>Ruminantia</taxon>
        <taxon>Pecora</taxon>
        <taxon>Bovidae</taxon>
        <taxon>Bovinae</taxon>
        <taxon>Bos</taxon>
    </lineage>
</organism>
<feature type="region of interest" description="Disordered" evidence="2">
    <location>
        <begin position="74"/>
        <end position="93"/>
    </location>
</feature>
<dbReference type="GO" id="GO:0005813">
    <property type="term" value="C:centrosome"/>
    <property type="evidence" value="ECO:0007669"/>
    <property type="project" value="InterPro"/>
</dbReference>
<feature type="region of interest" description="Disordered" evidence="2">
    <location>
        <begin position="445"/>
        <end position="465"/>
    </location>
</feature>
<proteinExistence type="predicted"/>
<name>A0A4W2BUL1_BOBOX</name>
<feature type="compositionally biased region" description="Polar residues" evidence="2">
    <location>
        <begin position="536"/>
        <end position="551"/>
    </location>
</feature>
<sequence length="1006" mass="108918">MAALAMVMLPAYRGDVIQPPPKESQRQCPVSLRAAGGRAFRRASAKSRLCPLAAEDDAMAAVKWPEPRRQAGALWGSPAAAWSDHTEEPGRRGQVCSVPMWLTDEEAKDGDSSVSSGRLSGSSGGHESCTPPHRTWTERAPQVPRPPRQLRESNPRLEQLRDKIRAQAQRQASCASLGTSTPSSASYLYKAPAPAPRRKARKPSNPPPAPAYPGQWGSSLQGQAGRGEKVMRLGQSAQEKTKRMKSNSCKTEKAPKPPAPRRAAKDTGRVEPRWGVSRGALRLLATPRLPVFADHGKKVGATESSPVHPQTPSPASVHSDLQMPSDNVPTLASRDPPVNVQAAMAVLRDLRQQIQAGLELARTRHTSRGLELHGLAGRRRPGPWKPPDVRGAFWKSPGAPTDRLPTSERAGSLPAAQRWSPVAGWESYPHRTWVAPGRDTSFQRCVSPTEGPNSFPQRPWSASARQASCPPKTWAFQGRDPSLQRPGSPPERWVPFLQRSWSASAGQAWGPQRAWTACEDPADPAPRPWSPLERPSQPTWRPWSTSFTQGPSPLYQGRGPLRTPSGAKLAWPRPSQGALRNAPEKENEVRPPRPCPKPRGALGPLHGSESLREFMRQKTAAWRRQALEEKASAMRSLELRNQRLQGAHRKQREAVLGRAVPVVSQTTPGIVTFVPHAAQSRDLEAAAGPGAPVLQWSKVTSGMVLGDQEAPGSFCLCLNRALNPTKTLEVGGPQDGWEGTPLLMPASSSLGPLKFQDLSTNCQSPGLCIYLDPEESERLGMPGPLHFRYKQARLQALETMANILKQRIDVLTDKLRRSEAMDALVGPGPGLLPSSSSTPACPGALVPNVGQGVPGDWAGLQARPLLCTPGFLDTETVRWSPGWERLQSASPRARHVSEPIGFMDDGRSELDGRLARNVASFQALSPFAGSSLGVPATPDPRGGSLRLEETHSARGAGLVAPWTLRSCGKGEPVDRPWAGWSGGQGGPLGTPSTRSFLMWSIPTRRY</sequence>
<feature type="region of interest" description="Disordered" evidence="2">
    <location>
        <begin position="105"/>
        <end position="270"/>
    </location>
</feature>
<feature type="coiled-coil region" evidence="1">
    <location>
        <begin position="794"/>
        <end position="821"/>
    </location>
</feature>
<evidence type="ECO:0000256" key="1">
    <source>
        <dbReference type="SAM" id="Coils"/>
    </source>
</evidence>
<dbReference type="GO" id="GO:0034453">
    <property type="term" value="P:microtubule anchoring"/>
    <property type="evidence" value="ECO:0007669"/>
    <property type="project" value="InterPro"/>
</dbReference>